<organism evidence="1 2">
    <name type="scientific">Paractinoplanes deccanensis</name>
    <dbReference type="NCBI Taxonomy" id="113561"/>
    <lineage>
        <taxon>Bacteria</taxon>
        <taxon>Bacillati</taxon>
        <taxon>Actinomycetota</taxon>
        <taxon>Actinomycetes</taxon>
        <taxon>Micromonosporales</taxon>
        <taxon>Micromonosporaceae</taxon>
        <taxon>Paractinoplanes</taxon>
    </lineage>
</organism>
<dbReference type="EMBL" id="BOMI01000190">
    <property type="protein sequence ID" value="GID80340.1"/>
    <property type="molecule type" value="Genomic_DNA"/>
</dbReference>
<dbReference type="SUPFAM" id="SSF55961">
    <property type="entry name" value="Bet v1-like"/>
    <property type="match status" value="1"/>
</dbReference>
<evidence type="ECO:0000313" key="1">
    <source>
        <dbReference type="EMBL" id="GID80340.1"/>
    </source>
</evidence>
<protein>
    <recommendedName>
        <fullName evidence="3">Shy6-polyketide cyclase</fullName>
    </recommendedName>
</protein>
<comment type="caution">
    <text evidence="1">The sequence shown here is derived from an EMBL/GenBank/DDBJ whole genome shotgun (WGS) entry which is preliminary data.</text>
</comment>
<sequence>MTITDIDTGAAVVVRHEIRIDAPIDRVWALHTDVNRWTSWQSDIDTAYADGPLRPGSTFHWTTAGLSVISTVYDVDAPHRILWGGPAHGITGIHEWTFTADGDATIVGTAESWDGNPVRADTENLRQALDASIRSWLEQLRNTAENPTA</sequence>
<dbReference type="RefSeq" id="WP_203777554.1">
    <property type="nucleotide sequence ID" value="NZ_BAAABO010000052.1"/>
</dbReference>
<reference evidence="1 2" key="1">
    <citation type="submission" date="2021-01" db="EMBL/GenBank/DDBJ databases">
        <title>Whole genome shotgun sequence of Actinoplanes deccanensis NBRC 13994.</title>
        <authorList>
            <person name="Komaki H."/>
            <person name="Tamura T."/>
        </authorList>
    </citation>
    <scope>NUCLEOTIDE SEQUENCE [LARGE SCALE GENOMIC DNA]</scope>
    <source>
        <strain evidence="1 2">NBRC 13994</strain>
    </source>
</reference>
<dbReference type="InterPro" id="IPR019587">
    <property type="entry name" value="Polyketide_cyclase/dehydratase"/>
</dbReference>
<keyword evidence="2" id="KW-1185">Reference proteome</keyword>
<proteinExistence type="predicted"/>
<evidence type="ECO:0008006" key="3">
    <source>
        <dbReference type="Google" id="ProtNLM"/>
    </source>
</evidence>
<dbReference type="Pfam" id="PF10604">
    <property type="entry name" value="Polyketide_cyc2"/>
    <property type="match status" value="1"/>
</dbReference>
<dbReference type="Proteomes" id="UP000609879">
    <property type="component" value="Unassembled WGS sequence"/>
</dbReference>
<accession>A0ABQ3YKL9</accession>
<dbReference type="Gene3D" id="3.30.530.20">
    <property type="match status" value="1"/>
</dbReference>
<evidence type="ECO:0000313" key="2">
    <source>
        <dbReference type="Proteomes" id="UP000609879"/>
    </source>
</evidence>
<name>A0ABQ3YKL9_9ACTN</name>
<gene>
    <name evidence="1" type="ORF">Ade02nite_89810</name>
</gene>
<dbReference type="InterPro" id="IPR023393">
    <property type="entry name" value="START-like_dom_sf"/>
</dbReference>